<proteinExistence type="predicted"/>
<gene>
    <name evidence="1" type="ORF">KPL71_021937</name>
</gene>
<protein>
    <submittedName>
        <fullName evidence="1">Uncharacterized protein</fullName>
    </submittedName>
</protein>
<name>A0ACB8JIJ6_CITSI</name>
<accession>A0ACB8JIJ6</accession>
<evidence type="ECO:0000313" key="1">
    <source>
        <dbReference type="EMBL" id="KAH9717729.1"/>
    </source>
</evidence>
<dbReference type="EMBL" id="CM039176">
    <property type="protein sequence ID" value="KAH9717729.1"/>
    <property type="molecule type" value="Genomic_DNA"/>
</dbReference>
<comment type="caution">
    <text evidence="1">The sequence shown here is derived from an EMBL/GenBank/DDBJ whole genome shotgun (WGS) entry which is preliminary data.</text>
</comment>
<sequence length="513" mass="59244">MATQYDSTFREGQSTIRPPYFDGNDYPYWKTRMRIYLHALDYEIWEIVNDGPFMPLTKNEVGEDIPKPSRDWNEFEKRKASLNSKAMNVLFCALDKKEFHRVPSCESANEIWHKLEVVYEGTNQVKESKISRYTRQYELFQMEQNENVYSIYTRFTDIVNTLGALGKTFSNNEKVKKIIRSLPKEWRPKRTAIEETKDLNVLPIDDLIGSLISYEEDLAAERDNKEEKKNIALKALKHESDEETSDDEEHQEMTNLALMAIGDESDDDLDEVNDLFTYDELYDAFKELHDNWIKIGKKNACLKKKMVELKNKNESLCAKITCLELENKTLHDRVALSNEKSSTSHEHLESYVDDLKNEKDALQKCNDSLNEKIKGLELDNKMLHDRIASFKGKQSTSYEHEKSHVDVLMKENEVLKKKSNELNEIVLKFTNGQKMLDNMLNSQKCVFDKGGLGKTGKPDSQGTLAGPNRISGSVNSEFRIRPAFWQTGKPILSCYLLDPTGKPVRVIRKTGFA</sequence>
<evidence type="ECO:0000313" key="2">
    <source>
        <dbReference type="Proteomes" id="UP000829398"/>
    </source>
</evidence>
<reference evidence="2" key="1">
    <citation type="journal article" date="2023" name="Hortic. Res.">
        <title>A chromosome-level phased genome enabling allele-level studies in sweet orange: a case study on citrus Huanglongbing tolerance.</title>
        <authorList>
            <person name="Wu B."/>
            <person name="Yu Q."/>
            <person name="Deng Z."/>
            <person name="Duan Y."/>
            <person name="Luo F."/>
            <person name="Gmitter F. Jr."/>
        </authorList>
    </citation>
    <scope>NUCLEOTIDE SEQUENCE [LARGE SCALE GENOMIC DNA]</scope>
    <source>
        <strain evidence="2">cv. Valencia</strain>
    </source>
</reference>
<dbReference type="Proteomes" id="UP000829398">
    <property type="component" value="Chromosome 7"/>
</dbReference>
<organism evidence="1 2">
    <name type="scientific">Citrus sinensis</name>
    <name type="common">Sweet orange</name>
    <name type="synonym">Citrus aurantium var. sinensis</name>
    <dbReference type="NCBI Taxonomy" id="2711"/>
    <lineage>
        <taxon>Eukaryota</taxon>
        <taxon>Viridiplantae</taxon>
        <taxon>Streptophyta</taxon>
        <taxon>Embryophyta</taxon>
        <taxon>Tracheophyta</taxon>
        <taxon>Spermatophyta</taxon>
        <taxon>Magnoliopsida</taxon>
        <taxon>eudicotyledons</taxon>
        <taxon>Gunneridae</taxon>
        <taxon>Pentapetalae</taxon>
        <taxon>rosids</taxon>
        <taxon>malvids</taxon>
        <taxon>Sapindales</taxon>
        <taxon>Rutaceae</taxon>
        <taxon>Aurantioideae</taxon>
        <taxon>Citrus</taxon>
    </lineage>
</organism>
<keyword evidence="2" id="KW-1185">Reference proteome</keyword>